<feature type="transmembrane region" description="Helical" evidence="5">
    <location>
        <begin position="378"/>
        <end position="400"/>
    </location>
</feature>
<feature type="domain" description="NADH:quinone oxidoreductase/Mrp antiporter transmembrane" evidence="6">
    <location>
        <begin position="138"/>
        <end position="471"/>
    </location>
</feature>
<dbReference type="InterPro" id="IPR001750">
    <property type="entry name" value="ND/Mrp_TM"/>
</dbReference>
<name>A0A8F0FD12_9PHAE</name>
<evidence type="ECO:0000313" key="7">
    <source>
        <dbReference type="EMBL" id="QWK44965.1"/>
    </source>
</evidence>
<feature type="transmembrane region" description="Helical" evidence="5">
    <location>
        <begin position="87"/>
        <end position="106"/>
    </location>
</feature>
<sequence>MFMNKVNFLLSQNDVIGLLPELFLAISFLIVLIHGSSQLVLVTRLYTYIIPSVSRLTLVILFLSVILVCNNPVINQTLWGGTFILDYLGLSLKAFIIIIMFLCVLVSEDYLFLARIRAYEIFVFFIGICLSLCLLISSYDTLSIYLSMEFLSLIFYTLAAWKKDSGFSAEASLKYFILGSLASTFYLFGASLIYFCTGTTNLGFLCLLLDNCVISTIDILDYFNVLHFWYDSYKVSYLWLSIDTYNWFDFAPSFILFFGLLFLGSSLLFKIGAAPYHFWVADVYEGVPSLVSLIFAAVPKLVIFIVLSRLAFVSSWSFFFILWKTLFVFCGLLSFFFGCFGGLGEIKIKRIFAFSGIGHIGFICVSFSCGSLEGAQSMFFYLLIYMVTAVFMWTFVLCLNSSKKKWLSLVNCVGIVQSNPIFGLIICLMCFSLAGIPPFGGFFAKVFVFIALIAKSSFHIVIFAILTSVISAFYYLRIIKILFFEGSHLWFFFNPLYKMQALVLSVSSFIVLFFIVDPVYLYLFTYKLSLTLFAN</sequence>
<feature type="transmembrane region" description="Helical" evidence="5">
    <location>
        <begin position="351"/>
        <end position="372"/>
    </location>
</feature>
<dbReference type="EMBL" id="MZ156064">
    <property type="protein sequence ID" value="QWK44965.1"/>
    <property type="molecule type" value="Genomic_DNA"/>
</dbReference>
<evidence type="ECO:0000256" key="2">
    <source>
        <dbReference type="ARBA" id="ARBA00022692"/>
    </source>
</evidence>
<keyword evidence="4 5" id="KW-0472">Membrane</keyword>
<reference evidence="7" key="1">
    <citation type="journal article" date="2021" name="Genome Biol. Evol.">
        <title>Genomic rearrangements and sequence evolution across brown algal organelles.</title>
        <authorList>
            <person name="Starko S."/>
            <person name="Bringloe T.T."/>
            <person name="Gomez M.S."/>
            <person name="Darby H."/>
            <person name="Graham S.W."/>
            <person name="Martone P.T."/>
        </authorList>
    </citation>
    <scope>NUCLEOTIDE SEQUENCE</scope>
</reference>
<gene>
    <name evidence="7" type="primary">nad2</name>
</gene>
<keyword evidence="7" id="KW-0496">Mitochondrion</keyword>
<proteinExistence type="inferred from homology"/>
<geneLocation type="mitochondrion" evidence="7"/>
<evidence type="ECO:0000259" key="6">
    <source>
        <dbReference type="Pfam" id="PF00361"/>
    </source>
</evidence>
<feature type="transmembrane region" description="Helical" evidence="5">
    <location>
        <begin position="250"/>
        <end position="269"/>
    </location>
</feature>
<keyword evidence="2 5" id="KW-0812">Transmembrane</keyword>
<dbReference type="AlphaFoldDB" id="A0A8F0FD12"/>
<dbReference type="PANTHER" id="PTHR22773">
    <property type="entry name" value="NADH DEHYDROGENASE"/>
    <property type="match status" value="1"/>
</dbReference>
<feature type="transmembrane region" description="Helical" evidence="5">
    <location>
        <begin position="118"/>
        <end position="137"/>
    </location>
</feature>
<dbReference type="InterPro" id="IPR010096">
    <property type="entry name" value="NADH-Q_OxRdtase_suN/2"/>
</dbReference>
<evidence type="ECO:0000256" key="3">
    <source>
        <dbReference type="ARBA" id="ARBA00022989"/>
    </source>
</evidence>
<evidence type="ECO:0000256" key="1">
    <source>
        <dbReference type="ARBA" id="ARBA00004141"/>
    </source>
</evidence>
<dbReference type="GO" id="GO:0016020">
    <property type="term" value="C:membrane"/>
    <property type="evidence" value="ECO:0007669"/>
    <property type="project" value="UniProtKB-SubCell"/>
</dbReference>
<comment type="subcellular location">
    <subcellularLocation>
        <location evidence="1">Membrane</location>
        <topology evidence="1">Multi-pass membrane protein</topology>
    </subcellularLocation>
</comment>
<feature type="transmembrane region" description="Helical" evidence="5">
    <location>
        <begin position="143"/>
        <end position="161"/>
    </location>
</feature>
<feature type="transmembrane region" description="Helical" evidence="5">
    <location>
        <begin position="15"/>
        <end position="33"/>
    </location>
</feature>
<keyword evidence="3 5" id="KW-1133">Transmembrane helix</keyword>
<protein>
    <submittedName>
        <fullName evidence="7">NADH dehydrogenase subunit 2</fullName>
    </submittedName>
</protein>
<feature type="transmembrane region" description="Helical" evidence="5">
    <location>
        <begin position="318"/>
        <end position="339"/>
    </location>
</feature>
<dbReference type="GO" id="GO:0042773">
    <property type="term" value="P:ATP synthesis coupled electron transport"/>
    <property type="evidence" value="ECO:0007669"/>
    <property type="project" value="InterPro"/>
</dbReference>
<evidence type="ECO:0000256" key="4">
    <source>
        <dbReference type="ARBA" id="ARBA00023136"/>
    </source>
</evidence>
<feature type="transmembrane region" description="Helical" evidence="5">
    <location>
        <begin position="421"/>
        <end position="440"/>
    </location>
</feature>
<organism evidence="7">
    <name type="scientific">Protohalopteris sp</name>
    <dbReference type="NCBI Taxonomy" id="2843287"/>
    <lineage>
        <taxon>Eukaryota</taxon>
        <taxon>Sar</taxon>
        <taxon>Stramenopiles</taxon>
        <taxon>Ochrophyta</taxon>
        <taxon>PX clade</taxon>
        <taxon>Phaeophyceae</taxon>
        <taxon>Sphacelariales</taxon>
        <taxon>Stypocaulaceae</taxon>
        <taxon>Protohalopteris</taxon>
    </lineage>
</organism>
<feature type="transmembrane region" description="Helical" evidence="5">
    <location>
        <begin position="499"/>
        <end position="523"/>
    </location>
</feature>
<feature type="transmembrane region" description="Helical" evidence="5">
    <location>
        <begin position="290"/>
        <end position="312"/>
    </location>
</feature>
<dbReference type="Pfam" id="PF00361">
    <property type="entry name" value="Proton_antipo_M"/>
    <property type="match status" value="1"/>
</dbReference>
<feature type="transmembrane region" description="Helical" evidence="5">
    <location>
        <begin position="173"/>
        <end position="195"/>
    </location>
</feature>
<evidence type="ECO:0000256" key="5">
    <source>
        <dbReference type="SAM" id="Phobius"/>
    </source>
</evidence>
<accession>A0A8F0FD12</accession>
<feature type="transmembrane region" description="Helical" evidence="5">
    <location>
        <begin position="45"/>
        <end position="67"/>
    </location>
</feature>
<dbReference type="HAMAP" id="MF_00445">
    <property type="entry name" value="NDH1_NuoN_1"/>
    <property type="match status" value="1"/>
</dbReference>
<dbReference type="GO" id="GO:0008137">
    <property type="term" value="F:NADH dehydrogenase (ubiquinone) activity"/>
    <property type="evidence" value="ECO:0007669"/>
    <property type="project" value="InterPro"/>
</dbReference>